<accession>A0A1G6WF49</accession>
<dbReference type="SUPFAM" id="SSF50129">
    <property type="entry name" value="GroES-like"/>
    <property type="match status" value="1"/>
</dbReference>
<dbReference type="CDD" id="cd08232">
    <property type="entry name" value="idonate-5-DH"/>
    <property type="match status" value="1"/>
</dbReference>
<evidence type="ECO:0000256" key="4">
    <source>
        <dbReference type="ARBA" id="ARBA00022833"/>
    </source>
</evidence>
<organism evidence="8 9">
    <name type="scientific">Paracoccus isoporae</name>
    <dbReference type="NCBI Taxonomy" id="591205"/>
    <lineage>
        <taxon>Bacteria</taxon>
        <taxon>Pseudomonadati</taxon>
        <taxon>Pseudomonadota</taxon>
        <taxon>Alphaproteobacteria</taxon>
        <taxon>Rhodobacterales</taxon>
        <taxon>Paracoccaceae</taxon>
        <taxon>Paracoccus</taxon>
    </lineage>
</organism>
<dbReference type="STRING" id="591205.SAMN05421538_102117"/>
<name>A0A1G6WF49_9RHOB</name>
<dbReference type="GO" id="GO:0046872">
    <property type="term" value="F:metal ion binding"/>
    <property type="evidence" value="ECO:0007669"/>
    <property type="project" value="UniProtKB-KW"/>
</dbReference>
<keyword evidence="9" id="KW-1185">Reference proteome</keyword>
<feature type="domain" description="Alcohol dehydrogenase-like N-terminal" evidence="7">
    <location>
        <begin position="28"/>
        <end position="143"/>
    </location>
</feature>
<dbReference type="Proteomes" id="UP000199344">
    <property type="component" value="Unassembled WGS sequence"/>
</dbReference>
<evidence type="ECO:0000259" key="7">
    <source>
        <dbReference type="Pfam" id="PF08240"/>
    </source>
</evidence>
<dbReference type="EMBL" id="FNAH01000002">
    <property type="protein sequence ID" value="SDD64419.1"/>
    <property type="molecule type" value="Genomic_DNA"/>
</dbReference>
<dbReference type="Gene3D" id="3.40.50.720">
    <property type="entry name" value="NAD(P)-binding Rossmann-like Domain"/>
    <property type="match status" value="1"/>
</dbReference>
<dbReference type="RefSeq" id="WP_090521187.1">
    <property type="nucleotide sequence ID" value="NZ_FNAH01000002.1"/>
</dbReference>
<evidence type="ECO:0000256" key="5">
    <source>
        <dbReference type="ARBA" id="ARBA00023002"/>
    </source>
</evidence>
<evidence type="ECO:0000259" key="6">
    <source>
        <dbReference type="Pfam" id="PF00107"/>
    </source>
</evidence>
<evidence type="ECO:0000313" key="8">
    <source>
        <dbReference type="EMBL" id="SDD64419.1"/>
    </source>
</evidence>
<reference evidence="8 9" key="1">
    <citation type="submission" date="2016-10" db="EMBL/GenBank/DDBJ databases">
        <authorList>
            <person name="de Groot N.N."/>
        </authorList>
    </citation>
    <scope>NUCLEOTIDE SEQUENCE [LARGE SCALE GENOMIC DNA]</scope>
    <source>
        <strain evidence="8 9">DSM 22220</strain>
    </source>
</reference>
<dbReference type="PANTHER" id="PTHR43161">
    <property type="entry name" value="SORBITOL DEHYDROGENASE"/>
    <property type="match status" value="1"/>
</dbReference>
<evidence type="ECO:0000256" key="1">
    <source>
        <dbReference type="ARBA" id="ARBA00001947"/>
    </source>
</evidence>
<dbReference type="Gene3D" id="3.90.180.10">
    <property type="entry name" value="Medium-chain alcohol dehydrogenases, catalytic domain"/>
    <property type="match status" value="1"/>
</dbReference>
<dbReference type="PANTHER" id="PTHR43161:SF9">
    <property type="entry name" value="SORBITOL DEHYDROGENASE"/>
    <property type="match status" value="1"/>
</dbReference>
<keyword evidence="5" id="KW-0560">Oxidoreductase</keyword>
<dbReference type="AlphaFoldDB" id="A0A1G6WF49"/>
<evidence type="ECO:0000256" key="2">
    <source>
        <dbReference type="ARBA" id="ARBA00008072"/>
    </source>
</evidence>
<keyword evidence="4" id="KW-0862">Zinc</keyword>
<protein>
    <submittedName>
        <fullName evidence="8">L-idonate 5-dehydrogenase</fullName>
    </submittedName>
</protein>
<dbReference type="SUPFAM" id="SSF51735">
    <property type="entry name" value="NAD(P)-binding Rossmann-fold domains"/>
    <property type="match status" value="1"/>
</dbReference>
<feature type="domain" description="Alcohol dehydrogenase-like C-terminal" evidence="6">
    <location>
        <begin position="181"/>
        <end position="305"/>
    </location>
</feature>
<sequence>MPQDIACRLHAARDLRVEPLSEPLRAADAALIRVLRGGICGSDLHYYHDGGFGPIRLQEPIILGHEAAGIVEDAPEGSGLRKGQLVALSPSRPCGTCDFCRAGDERHCVEMRFNGSAMRVPHEQGLFRDLLYHPAAQCFALPDGASPQEAAGAEPLAVCLHALNMAPPLTDRRVLITGAGPIGAICTALARLRGAAEVVVTDVQDFTLDVARRMGADRVVNVASDPDGLADLAPGKGRVDIVLECSANPHAIAQAIAVTRPQGSIIQIGVGGTLPLPLNMIVSKELRLCGTHRFDAEFGEAVRMIGAGEIDLSPMVTQVIPAADAGRAFDLAGDRAQAVKVQLAFGG</sequence>
<comment type="similarity">
    <text evidence="2">Belongs to the zinc-containing alcohol dehydrogenase family.</text>
</comment>
<evidence type="ECO:0000256" key="3">
    <source>
        <dbReference type="ARBA" id="ARBA00022723"/>
    </source>
</evidence>
<keyword evidence="3" id="KW-0479">Metal-binding</keyword>
<evidence type="ECO:0000313" key="9">
    <source>
        <dbReference type="Proteomes" id="UP000199344"/>
    </source>
</evidence>
<dbReference type="InterPro" id="IPR013154">
    <property type="entry name" value="ADH-like_N"/>
</dbReference>
<comment type="cofactor">
    <cofactor evidence="1">
        <name>Zn(2+)</name>
        <dbReference type="ChEBI" id="CHEBI:29105"/>
    </cofactor>
</comment>
<dbReference type="InterPro" id="IPR011032">
    <property type="entry name" value="GroES-like_sf"/>
</dbReference>
<dbReference type="OrthoDB" id="5295340at2"/>
<dbReference type="InterPro" id="IPR013149">
    <property type="entry name" value="ADH-like_C"/>
</dbReference>
<dbReference type="Pfam" id="PF08240">
    <property type="entry name" value="ADH_N"/>
    <property type="match status" value="1"/>
</dbReference>
<dbReference type="InterPro" id="IPR036291">
    <property type="entry name" value="NAD(P)-bd_dom_sf"/>
</dbReference>
<gene>
    <name evidence="8" type="ORF">SAMN05421538_102117</name>
</gene>
<dbReference type="Pfam" id="PF00107">
    <property type="entry name" value="ADH_zinc_N"/>
    <property type="match status" value="1"/>
</dbReference>
<dbReference type="GO" id="GO:0016491">
    <property type="term" value="F:oxidoreductase activity"/>
    <property type="evidence" value="ECO:0007669"/>
    <property type="project" value="UniProtKB-KW"/>
</dbReference>
<proteinExistence type="inferred from homology"/>